<dbReference type="EMBL" id="JBBBZM010000256">
    <property type="protein sequence ID" value="KAL0631388.1"/>
    <property type="molecule type" value="Genomic_DNA"/>
</dbReference>
<name>A0ABR3G6E3_9PEZI</name>
<gene>
    <name evidence="2" type="ORF">Q9L58_009743</name>
</gene>
<dbReference type="Proteomes" id="UP001447188">
    <property type="component" value="Unassembled WGS sequence"/>
</dbReference>
<protein>
    <submittedName>
        <fullName evidence="2">Uncharacterized protein</fullName>
    </submittedName>
</protein>
<sequence length="194" mass="22414">MDSTTPKATTWREALHAVTHDALYHRKCLDLTTTTDQLTVVPEPQPTWHAKALEPENKTKLEEIFIEGLNDERELVNALNNEIRELFGTAKSREAAKSGLQTLQAKFKQENQENIEYQSKDIETFIGNLGDEEYSEAVHYWGLLSPKGIEFLKEAMGELSKCLKEISRDFFTIMDRFEDLDKKVQEKFEFAKLK</sequence>
<evidence type="ECO:0000256" key="1">
    <source>
        <dbReference type="SAM" id="Coils"/>
    </source>
</evidence>
<feature type="coiled-coil region" evidence="1">
    <location>
        <begin position="69"/>
        <end position="120"/>
    </location>
</feature>
<organism evidence="2 3">
    <name type="scientific">Discina gigas</name>
    <dbReference type="NCBI Taxonomy" id="1032678"/>
    <lineage>
        <taxon>Eukaryota</taxon>
        <taxon>Fungi</taxon>
        <taxon>Dikarya</taxon>
        <taxon>Ascomycota</taxon>
        <taxon>Pezizomycotina</taxon>
        <taxon>Pezizomycetes</taxon>
        <taxon>Pezizales</taxon>
        <taxon>Discinaceae</taxon>
        <taxon>Discina</taxon>
    </lineage>
</organism>
<keyword evidence="3" id="KW-1185">Reference proteome</keyword>
<keyword evidence="1" id="KW-0175">Coiled coil</keyword>
<proteinExistence type="predicted"/>
<evidence type="ECO:0000313" key="3">
    <source>
        <dbReference type="Proteomes" id="UP001447188"/>
    </source>
</evidence>
<accession>A0ABR3G6E3</accession>
<reference evidence="2 3" key="1">
    <citation type="submission" date="2024-02" db="EMBL/GenBank/DDBJ databases">
        <title>Discinaceae phylogenomics.</title>
        <authorList>
            <person name="Dirks A.C."/>
            <person name="James T.Y."/>
        </authorList>
    </citation>
    <scope>NUCLEOTIDE SEQUENCE [LARGE SCALE GENOMIC DNA]</scope>
    <source>
        <strain evidence="2 3">ACD0624</strain>
    </source>
</reference>
<evidence type="ECO:0000313" key="2">
    <source>
        <dbReference type="EMBL" id="KAL0631388.1"/>
    </source>
</evidence>
<comment type="caution">
    <text evidence="2">The sequence shown here is derived from an EMBL/GenBank/DDBJ whole genome shotgun (WGS) entry which is preliminary data.</text>
</comment>